<gene>
    <name evidence="1" type="ORF">SPIL2461_LOCUS23391</name>
</gene>
<proteinExistence type="predicted"/>
<dbReference type="OrthoDB" id="443847at2759"/>
<evidence type="ECO:0000313" key="2">
    <source>
        <dbReference type="Proteomes" id="UP000649617"/>
    </source>
</evidence>
<feature type="non-terminal residue" evidence="1">
    <location>
        <position position="1"/>
    </location>
</feature>
<dbReference type="EMBL" id="CAJNIZ010048235">
    <property type="protein sequence ID" value="CAE7785043.1"/>
    <property type="molecule type" value="Genomic_DNA"/>
</dbReference>
<organism evidence="1 2">
    <name type="scientific">Symbiodinium pilosum</name>
    <name type="common">Dinoflagellate</name>
    <dbReference type="NCBI Taxonomy" id="2952"/>
    <lineage>
        <taxon>Eukaryota</taxon>
        <taxon>Sar</taxon>
        <taxon>Alveolata</taxon>
        <taxon>Dinophyceae</taxon>
        <taxon>Suessiales</taxon>
        <taxon>Symbiodiniaceae</taxon>
        <taxon>Symbiodinium</taxon>
    </lineage>
</organism>
<dbReference type="Proteomes" id="UP000649617">
    <property type="component" value="Unassembled WGS sequence"/>
</dbReference>
<reference evidence="1" key="1">
    <citation type="submission" date="2021-02" db="EMBL/GenBank/DDBJ databases">
        <authorList>
            <person name="Dougan E. K."/>
            <person name="Rhodes N."/>
            <person name="Thang M."/>
            <person name="Chan C."/>
        </authorList>
    </citation>
    <scope>NUCLEOTIDE SEQUENCE</scope>
</reference>
<keyword evidence="2" id="KW-1185">Reference proteome</keyword>
<sequence>QLHRGIATAPLLRAAGELRPQSGWPEQRLAASYWGLCQASTGSSEAAAVSEEVTAILQSLAELDGYSWTPGWSGCLDQLVA</sequence>
<dbReference type="AlphaFoldDB" id="A0A812YNL6"/>
<feature type="non-terminal residue" evidence="1">
    <location>
        <position position="81"/>
    </location>
</feature>
<comment type="caution">
    <text evidence="1">The sequence shown here is derived from an EMBL/GenBank/DDBJ whole genome shotgun (WGS) entry which is preliminary data.</text>
</comment>
<protein>
    <submittedName>
        <fullName evidence="1">Uncharacterized protein</fullName>
    </submittedName>
</protein>
<accession>A0A812YNL6</accession>
<name>A0A812YNL6_SYMPI</name>
<evidence type="ECO:0000313" key="1">
    <source>
        <dbReference type="EMBL" id="CAE7785043.1"/>
    </source>
</evidence>